<feature type="transmembrane region" description="Helical" evidence="1">
    <location>
        <begin position="18"/>
        <end position="38"/>
    </location>
</feature>
<dbReference type="PANTHER" id="PTHR33344:SF7">
    <property type="entry name" value="TRANSMEMBRANE PROTEIN"/>
    <property type="match status" value="1"/>
</dbReference>
<organism evidence="2 3">
    <name type="scientific">Coptis chinensis</name>
    <dbReference type="NCBI Taxonomy" id="261450"/>
    <lineage>
        <taxon>Eukaryota</taxon>
        <taxon>Viridiplantae</taxon>
        <taxon>Streptophyta</taxon>
        <taxon>Embryophyta</taxon>
        <taxon>Tracheophyta</taxon>
        <taxon>Spermatophyta</taxon>
        <taxon>Magnoliopsida</taxon>
        <taxon>Ranunculales</taxon>
        <taxon>Ranunculaceae</taxon>
        <taxon>Coptidoideae</taxon>
        <taxon>Coptis</taxon>
    </lineage>
</organism>
<evidence type="ECO:0000313" key="3">
    <source>
        <dbReference type="Proteomes" id="UP000631114"/>
    </source>
</evidence>
<keyword evidence="1" id="KW-0812">Transmembrane</keyword>
<gene>
    <name evidence="2" type="ORF">IFM89_027498</name>
</gene>
<reference evidence="2 3" key="1">
    <citation type="submission" date="2020-10" db="EMBL/GenBank/DDBJ databases">
        <title>The Coptis chinensis genome and diversification of protoberbering-type alkaloids.</title>
        <authorList>
            <person name="Wang B."/>
            <person name="Shu S."/>
            <person name="Song C."/>
            <person name="Liu Y."/>
        </authorList>
    </citation>
    <scope>NUCLEOTIDE SEQUENCE [LARGE SCALE GENOMIC DNA]</scope>
    <source>
        <strain evidence="2">HL-2020</strain>
        <tissue evidence="2">Leaf</tissue>
    </source>
</reference>
<keyword evidence="1" id="KW-0472">Membrane</keyword>
<name>A0A835M1Y9_9MAGN</name>
<proteinExistence type="predicted"/>
<keyword evidence="3" id="KW-1185">Reference proteome</keyword>
<sequence length="151" mass="17565">METHQQQSWKLKLSYKNATMLVCFLNLVTVLILLQGFFSGVSSKRLSRNQPAAGRLQHIVESEEARRAMEPLELIKRVREIEQEAYFEPERTVKQKVVKQTAAVDLSKRLNYMRASNEGNSLKALEEWRKRKMDRARQRELEKNGTSTSQA</sequence>
<dbReference type="Proteomes" id="UP000631114">
    <property type="component" value="Unassembled WGS sequence"/>
</dbReference>
<dbReference type="OrthoDB" id="994207at2759"/>
<protein>
    <recommendedName>
        <fullName evidence="4">Transmembrane protein</fullName>
    </recommendedName>
</protein>
<keyword evidence="1" id="KW-1133">Transmembrane helix</keyword>
<dbReference type="AlphaFoldDB" id="A0A835M1Y9"/>
<evidence type="ECO:0000313" key="2">
    <source>
        <dbReference type="EMBL" id="KAF9611184.1"/>
    </source>
</evidence>
<evidence type="ECO:0008006" key="4">
    <source>
        <dbReference type="Google" id="ProtNLM"/>
    </source>
</evidence>
<dbReference type="EMBL" id="JADFTS010000004">
    <property type="protein sequence ID" value="KAF9611184.1"/>
    <property type="molecule type" value="Genomic_DNA"/>
</dbReference>
<dbReference type="PANTHER" id="PTHR33344">
    <property type="entry name" value="OS02G0761600 PROTEIN"/>
    <property type="match status" value="1"/>
</dbReference>
<comment type="caution">
    <text evidence="2">The sequence shown here is derived from an EMBL/GenBank/DDBJ whole genome shotgun (WGS) entry which is preliminary data.</text>
</comment>
<accession>A0A835M1Y9</accession>
<evidence type="ECO:0000256" key="1">
    <source>
        <dbReference type="SAM" id="Phobius"/>
    </source>
</evidence>